<dbReference type="InParanoid" id="B0DVF3"/>
<evidence type="ECO:0000313" key="3">
    <source>
        <dbReference type="Proteomes" id="UP000001194"/>
    </source>
</evidence>
<name>B0DVF3_LACBS</name>
<sequence>MLPKRVFEWSPPNERPPHDEWSPPNEWSPPDKRPPPSLTNGLLLPSTNGLLPPLTNGLLSRRMASSPNKRLPRQMVFPLPSTNDLPPSMDGLLPPLTNGPFPPPLALKTVKWAIQEVLTTNPHLAQMWPCTLKEVLERKRSHHPTRHCASPLIEIMDLD</sequence>
<proteinExistence type="predicted"/>
<gene>
    <name evidence="2" type="ORF">LACBIDRAFT_333266</name>
</gene>
<keyword evidence="3" id="KW-1185">Reference proteome</keyword>
<dbReference type="Proteomes" id="UP000001194">
    <property type="component" value="Unassembled WGS sequence"/>
</dbReference>
<feature type="region of interest" description="Disordered" evidence="1">
    <location>
        <begin position="54"/>
        <end position="76"/>
    </location>
</feature>
<evidence type="ECO:0000256" key="1">
    <source>
        <dbReference type="SAM" id="MobiDB-lite"/>
    </source>
</evidence>
<dbReference type="AlphaFoldDB" id="B0DVF3"/>
<dbReference type="EMBL" id="DS547139">
    <property type="protein sequence ID" value="EDR01372.1"/>
    <property type="molecule type" value="Genomic_DNA"/>
</dbReference>
<feature type="region of interest" description="Disordered" evidence="1">
    <location>
        <begin position="1"/>
        <end position="41"/>
    </location>
</feature>
<dbReference type="KEGG" id="lbc:LACBIDRAFT_333266"/>
<reference evidence="2 3" key="1">
    <citation type="journal article" date="2008" name="Nature">
        <title>The genome of Laccaria bicolor provides insights into mycorrhizal symbiosis.</title>
        <authorList>
            <person name="Martin F."/>
            <person name="Aerts A."/>
            <person name="Ahren D."/>
            <person name="Brun A."/>
            <person name="Danchin E.G.J."/>
            <person name="Duchaussoy F."/>
            <person name="Gibon J."/>
            <person name="Kohler A."/>
            <person name="Lindquist E."/>
            <person name="Pereda V."/>
            <person name="Salamov A."/>
            <person name="Shapiro H.J."/>
            <person name="Wuyts J."/>
            <person name="Blaudez D."/>
            <person name="Buee M."/>
            <person name="Brokstein P."/>
            <person name="Canbaeck B."/>
            <person name="Cohen D."/>
            <person name="Courty P.E."/>
            <person name="Coutinho P.M."/>
            <person name="Delaruelle C."/>
            <person name="Detter J.C."/>
            <person name="Deveau A."/>
            <person name="DiFazio S."/>
            <person name="Duplessis S."/>
            <person name="Fraissinet-Tachet L."/>
            <person name="Lucic E."/>
            <person name="Frey-Klett P."/>
            <person name="Fourrey C."/>
            <person name="Feussner I."/>
            <person name="Gay G."/>
            <person name="Grimwood J."/>
            <person name="Hoegger P.J."/>
            <person name="Jain P."/>
            <person name="Kilaru S."/>
            <person name="Labbe J."/>
            <person name="Lin Y.C."/>
            <person name="Legue V."/>
            <person name="Le Tacon F."/>
            <person name="Marmeisse R."/>
            <person name="Melayah D."/>
            <person name="Montanini B."/>
            <person name="Muratet M."/>
            <person name="Nehls U."/>
            <person name="Niculita-Hirzel H."/>
            <person name="Oudot-Le Secq M.P."/>
            <person name="Peter M."/>
            <person name="Quesneville H."/>
            <person name="Rajashekar B."/>
            <person name="Reich M."/>
            <person name="Rouhier N."/>
            <person name="Schmutz J."/>
            <person name="Yin T."/>
            <person name="Chalot M."/>
            <person name="Henrissat B."/>
            <person name="Kuees U."/>
            <person name="Lucas S."/>
            <person name="Van de Peer Y."/>
            <person name="Podila G.K."/>
            <person name="Polle A."/>
            <person name="Pukkila P.J."/>
            <person name="Richardson P.M."/>
            <person name="Rouze P."/>
            <person name="Sanders I.R."/>
            <person name="Stajich J.E."/>
            <person name="Tunlid A."/>
            <person name="Tuskan G."/>
            <person name="Grigoriev I.V."/>
        </authorList>
    </citation>
    <scope>NUCLEOTIDE SEQUENCE [LARGE SCALE GENOMIC DNA]</scope>
    <source>
        <strain evidence="3">S238N-H82 / ATCC MYA-4686</strain>
    </source>
</reference>
<organism evidence="3">
    <name type="scientific">Laccaria bicolor (strain S238N-H82 / ATCC MYA-4686)</name>
    <name type="common">Bicoloured deceiver</name>
    <name type="synonym">Laccaria laccata var. bicolor</name>
    <dbReference type="NCBI Taxonomy" id="486041"/>
    <lineage>
        <taxon>Eukaryota</taxon>
        <taxon>Fungi</taxon>
        <taxon>Dikarya</taxon>
        <taxon>Basidiomycota</taxon>
        <taxon>Agaricomycotina</taxon>
        <taxon>Agaricomycetes</taxon>
        <taxon>Agaricomycetidae</taxon>
        <taxon>Agaricales</taxon>
        <taxon>Agaricineae</taxon>
        <taxon>Hydnangiaceae</taxon>
        <taxon>Laccaria</taxon>
    </lineage>
</organism>
<dbReference type="GeneID" id="6083562"/>
<dbReference type="HOGENOM" id="CLU_1661066_0_0_1"/>
<protein>
    <submittedName>
        <fullName evidence="2">Predicted protein</fullName>
    </submittedName>
</protein>
<evidence type="ECO:0000313" key="2">
    <source>
        <dbReference type="EMBL" id="EDR01372.1"/>
    </source>
</evidence>
<accession>B0DVF3</accession>
<dbReference type="RefSeq" id="XP_001887917.1">
    <property type="nucleotide sequence ID" value="XM_001887882.1"/>
</dbReference>